<comment type="caution">
    <text evidence="9">The sequence shown here is derived from an EMBL/GenBank/DDBJ whole genome shotgun (WGS) entry which is preliminary data.</text>
</comment>
<feature type="binding site" evidence="6">
    <location>
        <position position="87"/>
    </location>
    <ligand>
        <name>spermidine</name>
        <dbReference type="ChEBI" id="CHEBI:57834"/>
    </ligand>
</feature>
<feature type="active site" description="Proton acceptor" evidence="6 7">
    <location>
        <position position="158"/>
    </location>
</feature>
<dbReference type="InterPro" id="IPR030374">
    <property type="entry name" value="PABS"/>
</dbReference>
<dbReference type="Gene3D" id="2.30.140.10">
    <property type="entry name" value="Spermidine synthase, tetramerisation domain"/>
    <property type="match status" value="1"/>
</dbReference>
<feature type="binding site" evidence="6">
    <location>
        <position position="107"/>
    </location>
    <ligand>
        <name>S-methyl-5'-thioadenosine</name>
        <dbReference type="ChEBI" id="CHEBI:17509"/>
    </ligand>
</feature>
<evidence type="ECO:0000313" key="10">
    <source>
        <dbReference type="Proteomes" id="UP000031599"/>
    </source>
</evidence>
<dbReference type="EMBL" id="JMCC02000008">
    <property type="protein sequence ID" value="KIG18844.1"/>
    <property type="molecule type" value="Genomic_DNA"/>
</dbReference>
<evidence type="ECO:0000256" key="5">
    <source>
        <dbReference type="ARBA" id="ARBA00048874"/>
    </source>
</evidence>
<comment type="catalytic activity">
    <reaction evidence="5">
        <text>S-adenosyl 3-(methylsulfanyl)propylamine + spermidine = thermospermine + S-methyl-5'-thioadenosine + H(+)</text>
        <dbReference type="Rhea" id="RHEA:30515"/>
        <dbReference type="ChEBI" id="CHEBI:15378"/>
        <dbReference type="ChEBI" id="CHEBI:17509"/>
        <dbReference type="ChEBI" id="CHEBI:57443"/>
        <dbReference type="ChEBI" id="CHEBI:57834"/>
        <dbReference type="ChEBI" id="CHEBI:59903"/>
        <dbReference type="EC" id="2.5.1.79"/>
    </reaction>
</comment>
<dbReference type="InterPro" id="IPR037163">
    <property type="entry name" value="Spermidine_synt_N_sf"/>
</dbReference>
<dbReference type="AlphaFoldDB" id="A0A0C1ZN08"/>
<accession>A0A0C1ZN08</accession>
<evidence type="ECO:0000256" key="3">
    <source>
        <dbReference type="ARBA" id="ARBA00023066"/>
    </source>
</evidence>
<comment type="caution">
    <text evidence="6">Lacks conserved residue(s) required for the propagation of feature annotation.</text>
</comment>
<dbReference type="UniPathway" id="UPA00248">
    <property type="reaction ID" value="UER00314"/>
</dbReference>
<comment type="similarity">
    <text evidence="1 6">Belongs to the spermidine/spermine synthase family.</text>
</comment>
<comment type="subunit">
    <text evidence="6">Homodimer or homotetramer.</text>
</comment>
<feature type="domain" description="PABS" evidence="8">
    <location>
        <begin position="1"/>
        <end position="240"/>
    </location>
</feature>
<sequence length="312" mass="34725">MSDQTITEPFSQGVSISYAIERVIVEGQTKFQHYMIADTPGYGRALFLDRLIQSSESDEPLYHEPLIHPAAVLSGGPKRVLVAGTGEGATLRELLKHPSVEHILAVDLDAEVVQVCKQHLPSWHEGAFDDPRVELRYEDIQTTLARSKDGEWDMIVLDITDPVEDGPSLDVFTIQFYAEVARALADDGIVTMQCGELDPVDMRVCRSVRTCLSAVFPWVRILQTYVPSFHSLWGIGICAKRAFDLDPPDLDQRIAAVPGLRVYDIHSHAALVHMPKLLRERLEQPGQVVTGRGEERLISYDVKGTGIVDDES</sequence>
<reference evidence="9 10" key="1">
    <citation type="submission" date="2014-12" db="EMBL/GenBank/DDBJ databases">
        <title>Genome assembly of Enhygromyxa salina DSM 15201.</title>
        <authorList>
            <person name="Sharma G."/>
            <person name="Subramanian S."/>
        </authorList>
    </citation>
    <scope>NUCLEOTIDE SEQUENCE [LARGE SCALE GENOMIC DNA]</scope>
    <source>
        <strain evidence="9 10">DSM 15201</strain>
    </source>
</reference>
<evidence type="ECO:0000259" key="8">
    <source>
        <dbReference type="PROSITE" id="PS51006"/>
    </source>
</evidence>
<dbReference type="Gene3D" id="3.40.50.150">
    <property type="entry name" value="Vaccinia Virus protein VP39"/>
    <property type="match status" value="1"/>
</dbReference>
<gene>
    <name evidence="6" type="primary">speE</name>
    <name evidence="9" type="ORF">DB30_07180</name>
</gene>
<comment type="function">
    <text evidence="6">Catalyzes the irreversible transfer of a propylamine group from the amino donor S-adenosylmethioninamine (decarboxy-AdoMet) to putrescine (1,4-diaminobutane) to yield spermidine.</text>
</comment>
<dbReference type="InterPro" id="IPR029063">
    <property type="entry name" value="SAM-dependent_MTases_sf"/>
</dbReference>
<dbReference type="PANTHER" id="PTHR43317">
    <property type="entry name" value="THERMOSPERMINE SYNTHASE ACAULIS5"/>
    <property type="match status" value="1"/>
</dbReference>
<dbReference type="HAMAP" id="MF_00198">
    <property type="entry name" value="Spermidine_synth"/>
    <property type="match status" value="1"/>
</dbReference>
<proteinExistence type="inferred from homology"/>
<organism evidence="9 10">
    <name type="scientific">Enhygromyxa salina</name>
    <dbReference type="NCBI Taxonomy" id="215803"/>
    <lineage>
        <taxon>Bacteria</taxon>
        <taxon>Pseudomonadati</taxon>
        <taxon>Myxococcota</taxon>
        <taxon>Polyangia</taxon>
        <taxon>Nannocystales</taxon>
        <taxon>Nannocystaceae</taxon>
        <taxon>Enhygromyxa</taxon>
    </lineage>
</organism>
<dbReference type="PROSITE" id="PS51006">
    <property type="entry name" value="PABS_2"/>
    <property type="match status" value="1"/>
</dbReference>
<comment type="pathway">
    <text evidence="6">Amine and polyamine biosynthesis; spermidine biosynthesis; spermidine from putrescine: step 1/1.</text>
</comment>
<evidence type="ECO:0000256" key="4">
    <source>
        <dbReference type="ARBA" id="ARBA00023115"/>
    </source>
</evidence>
<dbReference type="Proteomes" id="UP000031599">
    <property type="component" value="Unassembled WGS sequence"/>
</dbReference>
<dbReference type="CDD" id="cd02440">
    <property type="entry name" value="AdoMet_MTases"/>
    <property type="match status" value="1"/>
</dbReference>
<feature type="binding site" evidence="6">
    <location>
        <position position="167"/>
    </location>
    <ligand>
        <name>S-methyl-5'-thioadenosine</name>
        <dbReference type="ChEBI" id="CHEBI:17509"/>
    </ligand>
</feature>
<dbReference type="Pfam" id="PF01564">
    <property type="entry name" value="Spermine_synth"/>
    <property type="match status" value="1"/>
</dbReference>
<dbReference type="GO" id="GO:0004766">
    <property type="term" value="F:spermidine synthase activity"/>
    <property type="evidence" value="ECO:0007669"/>
    <property type="project" value="UniProtKB-UniRule"/>
</dbReference>
<evidence type="ECO:0000256" key="2">
    <source>
        <dbReference type="ARBA" id="ARBA00022679"/>
    </source>
</evidence>
<dbReference type="SUPFAM" id="SSF53335">
    <property type="entry name" value="S-adenosyl-L-methionine-dependent methyltransferases"/>
    <property type="match status" value="1"/>
</dbReference>
<keyword evidence="4 6" id="KW-0620">Polyamine biosynthesis</keyword>
<dbReference type="GO" id="GO:0010487">
    <property type="term" value="F:thermospermine synthase activity"/>
    <property type="evidence" value="ECO:0007669"/>
    <property type="project" value="UniProtKB-EC"/>
</dbReference>
<evidence type="ECO:0000256" key="7">
    <source>
        <dbReference type="PROSITE-ProRule" id="PRU00354"/>
    </source>
</evidence>
<dbReference type="Pfam" id="PF17284">
    <property type="entry name" value="Spermine_synt_N"/>
    <property type="match status" value="1"/>
</dbReference>
<evidence type="ECO:0000313" key="9">
    <source>
        <dbReference type="EMBL" id="KIG18844.1"/>
    </source>
</evidence>
<dbReference type="EC" id="2.5.1.16" evidence="6"/>
<comment type="catalytic activity">
    <reaction evidence="6">
        <text>S-adenosyl 3-(methylsulfanyl)propylamine + putrescine = S-methyl-5'-thioadenosine + spermidine + H(+)</text>
        <dbReference type="Rhea" id="RHEA:12721"/>
        <dbReference type="ChEBI" id="CHEBI:15378"/>
        <dbReference type="ChEBI" id="CHEBI:17509"/>
        <dbReference type="ChEBI" id="CHEBI:57443"/>
        <dbReference type="ChEBI" id="CHEBI:57834"/>
        <dbReference type="ChEBI" id="CHEBI:326268"/>
        <dbReference type="EC" id="2.5.1.16"/>
    </reaction>
</comment>
<dbReference type="InterPro" id="IPR035246">
    <property type="entry name" value="Spermidine_synt_N"/>
</dbReference>
<dbReference type="InterPro" id="IPR001045">
    <property type="entry name" value="Spermi_synthase"/>
</dbReference>
<protein>
    <recommendedName>
        <fullName evidence="6">Polyamine aminopropyltransferase</fullName>
    </recommendedName>
    <alternativeName>
        <fullName evidence="6">Putrescine aminopropyltransferase</fullName>
        <shortName evidence="6">PAPT</shortName>
    </alternativeName>
    <alternativeName>
        <fullName evidence="6">Spermidine synthase</fullName>
        <shortName evidence="6">SPDS</shortName>
        <shortName evidence="6">SPDSY</shortName>
        <ecNumber evidence="6">2.5.1.16</ecNumber>
    </alternativeName>
</protein>
<dbReference type="PANTHER" id="PTHR43317:SF1">
    <property type="entry name" value="THERMOSPERMINE SYNTHASE ACAULIS5"/>
    <property type="match status" value="1"/>
</dbReference>
<name>A0A0C1ZN08_9BACT</name>
<dbReference type="GO" id="GO:0008295">
    <property type="term" value="P:spermidine biosynthetic process"/>
    <property type="evidence" value="ECO:0007669"/>
    <property type="project" value="UniProtKB-UniRule"/>
</dbReference>
<evidence type="ECO:0000256" key="6">
    <source>
        <dbReference type="HAMAP-Rule" id="MF_00198"/>
    </source>
</evidence>
<feature type="binding site" evidence="6">
    <location>
        <position position="32"/>
    </location>
    <ligand>
        <name>S-methyl-5'-thioadenosine</name>
        <dbReference type="ChEBI" id="CHEBI:17509"/>
    </ligand>
</feature>
<keyword evidence="2 6" id="KW-0808">Transferase</keyword>
<keyword evidence="3 6" id="KW-0745">Spermidine biosynthesis</keyword>
<dbReference type="RefSeq" id="WP_052546615.1">
    <property type="nucleotide sequence ID" value="NZ_JMCC02000008.1"/>
</dbReference>
<evidence type="ECO:0000256" key="1">
    <source>
        <dbReference type="ARBA" id="ARBA00007867"/>
    </source>
</evidence>
<feature type="binding site" evidence="6">
    <location>
        <position position="63"/>
    </location>
    <ligand>
        <name>spermidine</name>
        <dbReference type="ChEBI" id="CHEBI:57834"/>
    </ligand>
</feature>